<evidence type="ECO:0000256" key="4">
    <source>
        <dbReference type="SAM" id="MobiDB-lite"/>
    </source>
</evidence>
<dbReference type="InterPro" id="IPR000375">
    <property type="entry name" value="Dynamin_stalk"/>
</dbReference>
<dbReference type="Pfam" id="PF02212">
    <property type="entry name" value="GED"/>
    <property type="match status" value="2"/>
</dbReference>
<feature type="domain" description="GED" evidence="5">
    <location>
        <begin position="555"/>
        <end position="669"/>
    </location>
</feature>
<dbReference type="AlphaFoldDB" id="S8CNA5"/>
<feature type="region of interest" description="Disordered" evidence="4">
    <location>
        <begin position="672"/>
        <end position="691"/>
    </location>
</feature>
<dbReference type="InterPro" id="IPR027417">
    <property type="entry name" value="P-loop_NTPase"/>
</dbReference>
<organism evidence="7 8">
    <name type="scientific">Genlisea aurea</name>
    <dbReference type="NCBI Taxonomy" id="192259"/>
    <lineage>
        <taxon>Eukaryota</taxon>
        <taxon>Viridiplantae</taxon>
        <taxon>Streptophyta</taxon>
        <taxon>Embryophyta</taxon>
        <taxon>Tracheophyta</taxon>
        <taxon>Spermatophyta</taxon>
        <taxon>Magnoliopsida</taxon>
        <taxon>eudicotyledons</taxon>
        <taxon>Gunneridae</taxon>
        <taxon>Pentapetalae</taxon>
        <taxon>asterids</taxon>
        <taxon>lamiids</taxon>
        <taxon>Lamiales</taxon>
        <taxon>Lentibulariaceae</taxon>
        <taxon>Genlisea</taxon>
    </lineage>
</organism>
<feature type="non-terminal residue" evidence="7">
    <location>
        <position position="726"/>
    </location>
</feature>
<keyword evidence="2" id="KW-0342">GTP-binding</keyword>
<dbReference type="GO" id="GO:0005874">
    <property type="term" value="C:microtubule"/>
    <property type="evidence" value="ECO:0007669"/>
    <property type="project" value="TreeGrafter"/>
</dbReference>
<dbReference type="SMART" id="SM00302">
    <property type="entry name" value="GED"/>
    <property type="match status" value="1"/>
</dbReference>
<dbReference type="PANTHER" id="PTHR11566">
    <property type="entry name" value="DYNAMIN"/>
    <property type="match status" value="1"/>
</dbReference>
<comment type="caution">
    <text evidence="7">The sequence shown here is derived from an EMBL/GenBank/DDBJ whole genome shotgun (WGS) entry which is preliminary data.</text>
</comment>
<dbReference type="SMART" id="SM00053">
    <property type="entry name" value="DYNc"/>
    <property type="match status" value="1"/>
</dbReference>
<dbReference type="PANTHER" id="PTHR11566:SF21">
    <property type="entry name" value="DYNAMIN RELATED PROTEIN 1, ISOFORM A"/>
    <property type="match status" value="1"/>
</dbReference>
<dbReference type="Pfam" id="PF01031">
    <property type="entry name" value="Dynamin_M"/>
    <property type="match status" value="1"/>
</dbReference>
<feature type="domain" description="Dynamin-type G" evidence="6">
    <location>
        <begin position="1"/>
        <end position="211"/>
    </location>
</feature>
<dbReference type="Proteomes" id="UP000015453">
    <property type="component" value="Unassembled WGS sequence"/>
</dbReference>
<accession>S8CNA5</accession>
<sequence length="726" mass="81065">LHRPEKKFFDFREIRKEIQAETEREAGGNKGVTDKQIRLKIFSPNVLDITLVDLPGLTKVPVGDQPSDIEARIRTMIMSYIRRPSCLILAVTPANSDLANSDALQMAGVADPDGNRTIGVITKLDIMDRGTDARNFLLGKVIPLRLGYVGVVNRSQEDILLNRTIKDALIAEEKFFNSRPVYSDLADRCGVRQLAKKLNQILVQHIQTVLPGLKSRISAALVSVAKEHSSYGEITESKAGQGALLLNILSKYSEAFSSLIEGKNEEMSTSELSGGARIHYIFQNIFVRSLEDVDPCEDLTDDDIHTAIQNATGPKSALFVPEVPFEVLIRRQIARLLDPSLQCARFIYDELIKMSHRCMVNELQRFPVLRKRMDEVIGNFLREGLEPSETMIGHFIEMEMDYINTSHPNFIGGSRAVEMALQQVKSSRIAAASAGKKETADADKLPNADKSLKSRAILARQVNGMLPDPPVRPAPELEKTIPAANNTSSSWGISSIFGGYDNRQAAKENATSSSRVPVAEPIQSLESGYSMIHLREPPSVLRPSETHSDQEAIEIAVTKLLLRSYYDIVRKNIEDCVPKAIMHFLVNHTKRELHNVFIKKLYRHVVCFSSSESISSKTFLLLLLFRDNLFEEMLQEPDEVSIKRKRAREMLRVLQQAWRTLDELPLEAEAAERGYDRTSTDTTGLPKIHGLPISSLYNSSSSSNDSSYSASPKPVKSRKSGELNKP</sequence>
<dbReference type="InterPro" id="IPR030381">
    <property type="entry name" value="G_DYNAMIN_dom"/>
</dbReference>
<proteinExistence type="predicted"/>
<evidence type="ECO:0000256" key="3">
    <source>
        <dbReference type="ARBA" id="ARBA00023175"/>
    </source>
</evidence>
<dbReference type="PROSITE" id="PS51718">
    <property type="entry name" value="G_DYNAMIN_2"/>
    <property type="match status" value="1"/>
</dbReference>
<dbReference type="PRINTS" id="PR00195">
    <property type="entry name" value="DYNAMIN"/>
</dbReference>
<dbReference type="GO" id="GO:0005525">
    <property type="term" value="F:GTP binding"/>
    <property type="evidence" value="ECO:0007669"/>
    <property type="project" value="InterPro"/>
</dbReference>
<feature type="non-terminal residue" evidence="7">
    <location>
        <position position="1"/>
    </location>
</feature>
<dbReference type="InterPro" id="IPR020850">
    <property type="entry name" value="GED_dom"/>
</dbReference>
<dbReference type="CDD" id="cd08771">
    <property type="entry name" value="DLP_1"/>
    <property type="match status" value="1"/>
</dbReference>
<gene>
    <name evidence="7" type="ORF">M569_06566</name>
</gene>
<evidence type="ECO:0000313" key="8">
    <source>
        <dbReference type="Proteomes" id="UP000015453"/>
    </source>
</evidence>
<dbReference type="EMBL" id="AUSU01002722">
    <property type="protein sequence ID" value="EPS68205.1"/>
    <property type="molecule type" value="Genomic_DNA"/>
</dbReference>
<dbReference type="OrthoDB" id="5061070at2759"/>
<evidence type="ECO:0000313" key="7">
    <source>
        <dbReference type="EMBL" id="EPS68205.1"/>
    </source>
</evidence>
<dbReference type="GO" id="GO:0008017">
    <property type="term" value="F:microtubule binding"/>
    <property type="evidence" value="ECO:0007669"/>
    <property type="project" value="TreeGrafter"/>
</dbReference>
<evidence type="ECO:0000256" key="1">
    <source>
        <dbReference type="ARBA" id="ARBA00022741"/>
    </source>
</evidence>
<evidence type="ECO:0000259" key="6">
    <source>
        <dbReference type="PROSITE" id="PS51718"/>
    </source>
</evidence>
<keyword evidence="1" id="KW-0547">Nucleotide-binding</keyword>
<keyword evidence="8" id="KW-1185">Reference proteome</keyword>
<dbReference type="PROSITE" id="PS51388">
    <property type="entry name" value="GED"/>
    <property type="match status" value="1"/>
</dbReference>
<dbReference type="GO" id="GO:0005737">
    <property type="term" value="C:cytoplasm"/>
    <property type="evidence" value="ECO:0007669"/>
    <property type="project" value="TreeGrafter"/>
</dbReference>
<name>S8CNA5_9LAMI</name>
<dbReference type="InterPro" id="IPR001401">
    <property type="entry name" value="Dynamin_GTPase"/>
</dbReference>
<dbReference type="GO" id="GO:0003924">
    <property type="term" value="F:GTPase activity"/>
    <property type="evidence" value="ECO:0007669"/>
    <property type="project" value="InterPro"/>
</dbReference>
<dbReference type="Gene3D" id="3.40.50.300">
    <property type="entry name" value="P-loop containing nucleotide triphosphate hydrolases"/>
    <property type="match status" value="1"/>
</dbReference>
<evidence type="ECO:0008006" key="9">
    <source>
        <dbReference type="Google" id="ProtNLM"/>
    </source>
</evidence>
<dbReference type="GO" id="GO:0016020">
    <property type="term" value="C:membrane"/>
    <property type="evidence" value="ECO:0007669"/>
    <property type="project" value="TreeGrafter"/>
</dbReference>
<dbReference type="InterPro" id="IPR045063">
    <property type="entry name" value="Dynamin_N"/>
</dbReference>
<dbReference type="Gene3D" id="1.20.120.1240">
    <property type="entry name" value="Dynamin, middle domain"/>
    <property type="match status" value="2"/>
</dbReference>
<feature type="compositionally biased region" description="Low complexity" evidence="4">
    <location>
        <begin position="696"/>
        <end position="711"/>
    </location>
</feature>
<dbReference type="SUPFAM" id="SSF52540">
    <property type="entry name" value="P-loop containing nucleoside triphosphate hydrolases"/>
    <property type="match status" value="1"/>
</dbReference>
<feature type="region of interest" description="Disordered" evidence="4">
    <location>
        <begin position="696"/>
        <end position="726"/>
    </location>
</feature>
<protein>
    <recommendedName>
        <fullName evidence="9">Dynamin-related protein 3A</fullName>
    </recommendedName>
</protein>
<dbReference type="Pfam" id="PF00350">
    <property type="entry name" value="Dynamin_N"/>
    <property type="match status" value="1"/>
</dbReference>
<dbReference type="InterPro" id="IPR003130">
    <property type="entry name" value="GED"/>
</dbReference>
<dbReference type="InterPro" id="IPR022812">
    <property type="entry name" value="Dynamin"/>
</dbReference>
<evidence type="ECO:0000259" key="5">
    <source>
        <dbReference type="PROSITE" id="PS51388"/>
    </source>
</evidence>
<reference evidence="7 8" key="1">
    <citation type="journal article" date="2013" name="BMC Genomics">
        <title>The miniature genome of a carnivorous plant Genlisea aurea contains a low number of genes and short non-coding sequences.</title>
        <authorList>
            <person name="Leushkin E.V."/>
            <person name="Sutormin R.A."/>
            <person name="Nabieva E.R."/>
            <person name="Penin A.A."/>
            <person name="Kondrashov A.S."/>
            <person name="Logacheva M.D."/>
        </authorList>
    </citation>
    <scope>NUCLEOTIDE SEQUENCE [LARGE SCALE GENOMIC DNA]</scope>
</reference>
<evidence type="ECO:0000256" key="2">
    <source>
        <dbReference type="ARBA" id="ARBA00023134"/>
    </source>
</evidence>
<keyword evidence="3" id="KW-0505">Motor protein</keyword>